<sequence>MAVAAEMTGAVRLAHGVELLEGAGDLARVGIDSGEDLVGEEQPTLWVLLHPQPSFDDGSKMSRKNSRGVGLVDFATVDLHAEQALQACCQLVCDDVFVQPLVHGGELVTNDRQPGRDAARARRS</sequence>
<proteinExistence type="predicted"/>
<gene>
    <name evidence="1" type="ORF">GCM10009737_33160</name>
</gene>
<accession>A0ABN2PQ59</accession>
<keyword evidence="2" id="KW-1185">Reference proteome</keyword>
<dbReference type="Proteomes" id="UP001501612">
    <property type="component" value="Unassembled WGS sequence"/>
</dbReference>
<protein>
    <submittedName>
        <fullName evidence="1">Uncharacterized protein</fullName>
    </submittedName>
</protein>
<comment type="caution">
    <text evidence="1">The sequence shown here is derived from an EMBL/GenBank/DDBJ whole genome shotgun (WGS) entry which is preliminary data.</text>
</comment>
<evidence type="ECO:0000313" key="2">
    <source>
        <dbReference type="Proteomes" id="UP001501612"/>
    </source>
</evidence>
<evidence type="ECO:0000313" key="1">
    <source>
        <dbReference type="EMBL" id="GAA1928633.1"/>
    </source>
</evidence>
<reference evidence="1 2" key="1">
    <citation type="journal article" date="2019" name="Int. J. Syst. Evol. Microbiol.">
        <title>The Global Catalogue of Microorganisms (GCM) 10K type strain sequencing project: providing services to taxonomists for standard genome sequencing and annotation.</title>
        <authorList>
            <consortium name="The Broad Institute Genomics Platform"/>
            <consortium name="The Broad Institute Genome Sequencing Center for Infectious Disease"/>
            <person name="Wu L."/>
            <person name="Ma J."/>
        </authorList>
    </citation>
    <scope>NUCLEOTIDE SEQUENCE [LARGE SCALE GENOMIC DNA]</scope>
    <source>
        <strain evidence="1 2">JCM 14046</strain>
    </source>
</reference>
<organism evidence="1 2">
    <name type="scientific">Nocardioides lentus</name>
    <dbReference type="NCBI Taxonomy" id="338077"/>
    <lineage>
        <taxon>Bacteria</taxon>
        <taxon>Bacillati</taxon>
        <taxon>Actinomycetota</taxon>
        <taxon>Actinomycetes</taxon>
        <taxon>Propionibacteriales</taxon>
        <taxon>Nocardioidaceae</taxon>
        <taxon>Nocardioides</taxon>
    </lineage>
</organism>
<name>A0ABN2PQ59_9ACTN</name>
<dbReference type="EMBL" id="BAAAMY010000010">
    <property type="protein sequence ID" value="GAA1928633.1"/>
    <property type="molecule type" value="Genomic_DNA"/>
</dbReference>